<evidence type="ECO:0000313" key="8">
    <source>
        <dbReference type="Proteomes" id="UP000004410"/>
    </source>
</evidence>
<dbReference type="InterPro" id="IPR001525">
    <property type="entry name" value="C5_MeTfrase"/>
</dbReference>
<dbReference type="Gene3D" id="3.40.50.150">
    <property type="entry name" value="Vaccinia Virus protein VP39"/>
    <property type="match status" value="1"/>
</dbReference>
<dbReference type="Proteomes" id="UP000004410">
    <property type="component" value="Unassembled WGS sequence"/>
</dbReference>
<reference evidence="7 8" key="1">
    <citation type="submission" date="2007-04" db="EMBL/GenBank/DDBJ databases">
        <authorList>
            <person name="Fulton L."/>
            <person name="Clifton S."/>
            <person name="Fulton B."/>
            <person name="Xu J."/>
            <person name="Minx P."/>
            <person name="Pepin K.H."/>
            <person name="Johnson M."/>
            <person name="Thiruvilangam P."/>
            <person name="Bhonagiri V."/>
            <person name="Nash W.E."/>
            <person name="Mardis E.R."/>
            <person name="Wilson R.K."/>
        </authorList>
    </citation>
    <scope>NUCLEOTIDE SEQUENCE [LARGE SCALE GENOMIC DNA]</scope>
    <source>
        <strain evidence="7 8">ATCC 29149</strain>
    </source>
</reference>
<gene>
    <name evidence="7" type="ORF">RUMGNA_00198</name>
</gene>
<dbReference type="GO" id="GO:0032259">
    <property type="term" value="P:methylation"/>
    <property type="evidence" value="ECO:0007669"/>
    <property type="project" value="UniProtKB-KW"/>
</dbReference>
<dbReference type="PANTHER" id="PTHR46098:SF1">
    <property type="entry name" value="TRNA (CYTOSINE(38)-C(5))-METHYLTRANSFERASE"/>
    <property type="match status" value="1"/>
</dbReference>
<comment type="similarity">
    <text evidence="6">Belongs to the class I-like SAM-binding methyltransferase superfamily. C5-methyltransferase family.</text>
</comment>
<sequence>MKFIDFFAGVGGFRRGMELAGHECVGFCEFDKFATASYTSMHLLTQEQREFLDKMPLKQRQKEILKEEYRNGEWYANDIRRVYAGDIPKADCWCFGFPCQDISVAGKQLGFQGNRSSLFFRVMYLIGQLEEENRPTYLFIENVKNLLSVNGGWDFARLLIEMERGGMMRNGRCSIPKISECHRTEKGVSLSDILEVEAPQKYFLSKEQTEKIVFK</sequence>
<dbReference type="eggNOG" id="COG0270">
    <property type="taxonomic scope" value="Bacteria"/>
</dbReference>
<evidence type="ECO:0000256" key="1">
    <source>
        <dbReference type="ARBA" id="ARBA00011975"/>
    </source>
</evidence>
<keyword evidence="5" id="KW-0680">Restriction system</keyword>
<dbReference type="InterPro" id="IPR029063">
    <property type="entry name" value="SAM-dependent_MTases_sf"/>
</dbReference>
<accession>A7AY33</accession>
<comment type="caution">
    <text evidence="7">The sequence shown here is derived from an EMBL/GenBank/DDBJ whole genome shotgun (WGS) entry which is preliminary data.</text>
</comment>
<keyword evidence="4 6" id="KW-0949">S-adenosyl-L-methionine</keyword>
<reference evidence="7 8" key="2">
    <citation type="submission" date="2007-06" db="EMBL/GenBank/DDBJ databases">
        <title>Draft genome sequence of Ruminococcus gnavus (ATCC 29149).</title>
        <authorList>
            <person name="Sudarsanam P."/>
            <person name="Ley R."/>
            <person name="Guruge J."/>
            <person name="Turnbaugh P.J."/>
            <person name="Mahowald M."/>
            <person name="Liep D."/>
            <person name="Gordon J."/>
        </authorList>
    </citation>
    <scope>NUCLEOTIDE SEQUENCE [LARGE SCALE GENOMIC DNA]</scope>
    <source>
        <strain evidence="7 8">ATCC 29149</strain>
    </source>
</reference>
<protein>
    <recommendedName>
        <fullName evidence="1">DNA (cytosine-5-)-methyltransferase</fullName>
        <ecNumber evidence="1">2.1.1.37</ecNumber>
    </recommendedName>
</protein>
<dbReference type="EMBL" id="AAYG02000002">
    <property type="protein sequence ID" value="EDN79430.1"/>
    <property type="molecule type" value="Genomic_DNA"/>
</dbReference>
<evidence type="ECO:0000256" key="6">
    <source>
        <dbReference type="PROSITE-ProRule" id="PRU01016"/>
    </source>
</evidence>
<evidence type="ECO:0000256" key="5">
    <source>
        <dbReference type="ARBA" id="ARBA00022747"/>
    </source>
</evidence>
<feature type="active site" evidence="6">
    <location>
        <position position="99"/>
    </location>
</feature>
<dbReference type="PROSITE" id="PS51679">
    <property type="entry name" value="SAM_MT_C5"/>
    <property type="match status" value="1"/>
</dbReference>
<dbReference type="InterPro" id="IPR050750">
    <property type="entry name" value="C5-MTase"/>
</dbReference>
<proteinExistence type="inferred from homology"/>
<name>A7AY33_MEDG7</name>
<dbReference type="PANTHER" id="PTHR46098">
    <property type="entry name" value="TRNA (CYTOSINE(38)-C(5))-METHYLTRANSFERASE"/>
    <property type="match status" value="1"/>
</dbReference>
<dbReference type="GO" id="GO:0009307">
    <property type="term" value="P:DNA restriction-modification system"/>
    <property type="evidence" value="ECO:0007669"/>
    <property type="project" value="UniProtKB-KW"/>
</dbReference>
<dbReference type="PaxDb" id="411470-RUMGNA_00198"/>
<evidence type="ECO:0000256" key="3">
    <source>
        <dbReference type="ARBA" id="ARBA00022679"/>
    </source>
</evidence>
<evidence type="ECO:0000256" key="4">
    <source>
        <dbReference type="ARBA" id="ARBA00022691"/>
    </source>
</evidence>
<dbReference type="AlphaFoldDB" id="A7AY33"/>
<dbReference type="EC" id="2.1.1.37" evidence="1"/>
<dbReference type="SUPFAM" id="SSF53335">
    <property type="entry name" value="S-adenosyl-L-methionine-dependent methyltransferases"/>
    <property type="match status" value="1"/>
</dbReference>
<keyword evidence="2 6" id="KW-0489">Methyltransferase</keyword>
<dbReference type="GO" id="GO:0003886">
    <property type="term" value="F:DNA (cytosine-5-)-methyltransferase activity"/>
    <property type="evidence" value="ECO:0007669"/>
    <property type="project" value="UniProtKB-EC"/>
</dbReference>
<evidence type="ECO:0000256" key="2">
    <source>
        <dbReference type="ARBA" id="ARBA00022603"/>
    </source>
</evidence>
<keyword evidence="3 6" id="KW-0808">Transferase</keyword>
<organism evidence="7 8">
    <name type="scientific">Mediterraneibacter gnavus (strain ATCC 29149 / DSM 114966 / JCM 6515 / VPI C7-9)</name>
    <name type="common">Ruminococcus gnavus</name>
    <dbReference type="NCBI Taxonomy" id="411470"/>
    <lineage>
        <taxon>Bacteria</taxon>
        <taxon>Bacillati</taxon>
        <taxon>Bacillota</taxon>
        <taxon>Clostridia</taxon>
        <taxon>Lachnospirales</taxon>
        <taxon>Lachnospiraceae</taxon>
        <taxon>Mediterraneibacter</taxon>
    </lineage>
</organism>
<dbReference type="PRINTS" id="PR00105">
    <property type="entry name" value="C5METTRFRASE"/>
</dbReference>
<dbReference type="Pfam" id="PF00145">
    <property type="entry name" value="DNA_methylase"/>
    <property type="match status" value="2"/>
</dbReference>
<evidence type="ECO:0000313" key="7">
    <source>
        <dbReference type="EMBL" id="EDN79430.1"/>
    </source>
</evidence>